<evidence type="ECO:0000313" key="1">
    <source>
        <dbReference type="EMBL" id="KAL2643282.1"/>
    </source>
</evidence>
<accession>A0ABD1Z9A9</accession>
<keyword evidence="2" id="KW-1185">Reference proteome</keyword>
<evidence type="ECO:0000313" key="2">
    <source>
        <dbReference type="Proteomes" id="UP001605036"/>
    </source>
</evidence>
<organism evidence="1 2">
    <name type="scientific">Riccia fluitans</name>
    <dbReference type="NCBI Taxonomy" id="41844"/>
    <lineage>
        <taxon>Eukaryota</taxon>
        <taxon>Viridiplantae</taxon>
        <taxon>Streptophyta</taxon>
        <taxon>Embryophyta</taxon>
        <taxon>Marchantiophyta</taxon>
        <taxon>Marchantiopsida</taxon>
        <taxon>Marchantiidae</taxon>
        <taxon>Marchantiales</taxon>
        <taxon>Ricciaceae</taxon>
        <taxon>Riccia</taxon>
    </lineage>
</organism>
<dbReference type="AlphaFoldDB" id="A0ABD1Z9A9"/>
<reference evidence="1 2" key="1">
    <citation type="submission" date="2024-09" db="EMBL/GenBank/DDBJ databases">
        <title>Chromosome-scale assembly of Riccia fluitans.</title>
        <authorList>
            <person name="Paukszto L."/>
            <person name="Sawicki J."/>
            <person name="Karawczyk K."/>
            <person name="Piernik-Szablinska J."/>
            <person name="Szczecinska M."/>
            <person name="Mazdziarz M."/>
        </authorList>
    </citation>
    <scope>NUCLEOTIDE SEQUENCE [LARGE SCALE GENOMIC DNA]</scope>
    <source>
        <strain evidence="1">Rf_01</strain>
        <tissue evidence="1">Aerial parts of the thallus</tissue>
    </source>
</reference>
<proteinExistence type="predicted"/>
<gene>
    <name evidence="1" type="ORF">R1flu_010869</name>
</gene>
<sequence length="100" mass="11440">MQIYCEKFESGNQNEIFVNNINKSRCAIPDRRGCKVRHQSFALLPTSFEDDALNFCYSSIIQSSFSRVLGFPQKFAKHEEIREALVLPSASEYTLPGTWS</sequence>
<dbReference type="EMBL" id="JBHFFA010000002">
    <property type="protein sequence ID" value="KAL2643282.1"/>
    <property type="molecule type" value="Genomic_DNA"/>
</dbReference>
<protein>
    <submittedName>
        <fullName evidence="1">Uncharacterized protein</fullName>
    </submittedName>
</protein>
<dbReference type="Proteomes" id="UP001605036">
    <property type="component" value="Unassembled WGS sequence"/>
</dbReference>
<name>A0ABD1Z9A9_9MARC</name>
<comment type="caution">
    <text evidence="1">The sequence shown here is derived from an EMBL/GenBank/DDBJ whole genome shotgun (WGS) entry which is preliminary data.</text>
</comment>